<evidence type="ECO:0000313" key="3">
    <source>
        <dbReference type="Proteomes" id="UP000032141"/>
    </source>
</evidence>
<dbReference type="HOGENOM" id="CLU_2430127_0_0_1"/>
<evidence type="ECO:0000313" key="2">
    <source>
        <dbReference type="EnsemblPlants" id="Bo3g147820.1"/>
    </source>
</evidence>
<proteinExistence type="predicted"/>
<name>A0A0D3BJ25_BRAOL</name>
<dbReference type="EnsemblPlants" id="Bo3g147820.1">
    <property type="protein sequence ID" value="Bo3g147820.1"/>
    <property type="gene ID" value="Bo3g147820"/>
</dbReference>
<organism evidence="2 3">
    <name type="scientific">Brassica oleracea var. oleracea</name>
    <dbReference type="NCBI Taxonomy" id="109376"/>
    <lineage>
        <taxon>Eukaryota</taxon>
        <taxon>Viridiplantae</taxon>
        <taxon>Streptophyta</taxon>
        <taxon>Embryophyta</taxon>
        <taxon>Tracheophyta</taxon>
        <taxon>Spermatophyta</taxon>
        <taxon>Magnoliopsida</taxon>
        <taxon>eudicotyledons</taxon>
        <taxon>Gunneridae</taxon>
        <taxon>Pentapetalae</taxon>
        <taxon>rosids</taxon>
        <taxon>malvids</taxon>
        <taxon>Brassicales</taxon>
        <taxon>Brassicaceae</taxon>
        <taxon>Brassiceae</taxon>
        <taxon>Brassica</taxon>
    </lineage>
</organism>
<keyword evidence="3" id="KW-1185">Reference proteome</keyword>
<evidence type="ECO:0000256" key="1">
    <source>
        <dbReference type="SAM" id="MobiDB-lite"/>
    </source>
</evidence>
<dbReference type="Gramene" id="Bo3g147820.1">
    <property type="protein sequence ID" value="Bo3g147820.1"/>
    <property type="gene ID" value="Bo3g147820"/>
</dbReference>
<dbReference type="Proteomes" id="UP000032141">
    <property type="component" value="Chromosome C3"/>
</dbReference>
<protein>
    <submittedName>
        <fullName evidence="2">Uncharacterized protein</fullName>
    </submittedName>
</protein>
<accession>A0A0D3BJ25</accession>
<feature type="region of interest" description="Disordered" evidence="1">
    <location>
        <begin position="1"/>
        <end position="25"/>
    </location>
</feature>
<feature type="compositionally biased region" description="Low complexity" evidence="1">
    <location>
        <begin position="10"/>
        <end position="25"/>
    </location>
</feature>
<reference evidence="2 3" key="1">
    <citation type="journal article" date="2014" name="Genome Biol.">
        <title>Transcriptome and methylome profiling reveals relics of genome dominance in the mesopolyploid Brassica oleracea.</title>
        <authorList>
            <person name="Parkin I.A."/>
            <person name="Koh C."/>
            <person name="Tang H."/>
            <person name="Robinson S.J."/>
            <person name="Kagale S."/>
            <person name="Clarke W.E."/>
            <person name="Town C.D."/>
            <person name="Nixon J."/>
            <person name="Krishnakumar V."/>
            <person name="Bidwell S.L."/>
            <person name="Denoeud F."/>
            <person name="Belcram H."/>
            <person name="Links M.G."/>
            <person name="Just J."/>
            <person name="Clarke C."/>
            <person name="Bender T."/>
            <person name="Huebert T."/>
            <person name="Mason A.S."/>
            <person name="Pires J.C."/>
            <person name="Barker G."/>
            <person name="Moore J."/>
            <person name="Walley P.G."/>
            <person name="Manoli S."/>
            <person name="Batley J."/>
            <person name="Edwards D."/>
            <person name="Nelson M.N."/>
            <person name="Wang X."/>
            <person name="Paterson A.H."/>
            <person name="King G."/>
            <person name="Bancroft I."/>
            <person name="Chalhoub B."/>
            <person name="Sharpe A.G."/>
        </authorList>
    </citation>
    <scope>NUCLEOTIDE SEQUENCE</scope>
    <source>
        <strain evidence="2 3">cv. TO1000</strain>
    </source>
</reference>
<sequence>MKSRRRPYLTPSTSPSQPPSISTSPPQVAIVSFKLASSTGMRKYSHRLYEVGKIPIQNRSMNHSCFLSNIQMVEEAVGEDVWSELRESALL</sequence>
<reference evidence="2" key="2">
    <citation type="submission" date="2015-03" db="UniProtKB">
        <authorList>
            <consortium name="EnsemblPlants"/>
        </authorList>
    </citation>
    <scope>IDENTIFICATION</scope>
</reference>
<dbReference type="AlphaFoldDB" id="A0A0D3BJ25"/>